<evidence type="ECO:0000313" key="2">
    <source>
        <dbReference type="EMBL" id="TXS93554.1"/>
    </source>
</evidence>
<dbReference type="Gene3D" id="2.150.10.10">
    <property type="entry name" value="Serralysin-like metalloprotease, C-terminal"/>
    <property type="match status" value="1"/>
</dbReference>
<evidence type="ECO:0000313" key="3">
    <source>
        <dbReference type="Proteomes" id="UP000321933"/>
    </source>
</evidence>
<reference evidence="2 3" key="1">
    <citation type="submission" date="2019-08" db="EMBL/GenBank/DDBJ databases">
        <title>Parahaliea maris sp. nov., isolated from the surface seawater.</title>
        <authorList>
            <person name="Liu Y."/>
        </authorList>
    </citation>
    <scope>NUCLEOTIDE SEQUENCE [LARGE SCALE GENOMIC DNA]</scope>
    <source>
        <strain evidence="2 3">S2-26</strain>
    </source>
</reference>
<accession>A0A5C9A0P0</accession>
<dbReference type="InterPro" id="IPR011049">
    <property type="entry name" value="Serralysin-like_metalloprot_C"/>
</dbReference>
<dbReference type="PROSITE" id="PS00330">
    <property type="entry name" value="HEMOLYSIN_CALCIUM"/>
    <property type="match status" value="2"/>
</dbReference>
<dbReference type="InterPro" id="IPR018511">
    <property type="entry name" value="Hemolysin-typ_Ca-bd_CS"/>
</dbReference>
<dbReference type="Proteomes" id="UP000321933">
    <property type="component" value="Unassembled WGS sequence"/>
</dbReference>
<sequence>MASLTLSDSAFGTLGLTITEAIDLADIAQQLTSLLGMTFTFESLDVSLVTLTGLTATGVGAPGSRLAVGDYDVFQPSSAVSGFTNLELTAATIASHGTVYEVGSGGLLTGEDDSLGFAFGPEISVLDFSRTGSAEINVRLATVAPFDDGNTLYGGYELIGNSGDNVFTGYDTFDQGVSYFGSNVFRGGDGEDAIFGGLGQELIEGGADDDLLFGMLYLGSGFSEDDPGDRIFGDFENPEPGAEGGDDLLFGGAGDDVLNGGAGNDLLFASEGADSLTGGAGRDRFVLAESYDIRTGVFVPDGEGGEFERTVFTGFGVADPDSPNRIEDFSADDLVVVYGFSEMLEDSGTIFDIQFGINGDNQATVNLLGEAEGLFDFNYALVDISASISEQDVIVAIDQRDQTNNDMDLDFRWDSLAEGREGEISFEIVYETVADSANFGDGLLYDEFYDLQLTPFLDNGVRGGQDKFDLTAFELGEDNEAAIEDILFTTIDEYGAFTVESFEDPSDEAITDFFFDTEAQVDRALSVEWRPSSFFDNVIAVYVDANADGDFHPDDDLFFAINGVEDGNGFAYDLGRELTKEDLYADASADGTGTGIFIFNDDQYDFWFNDEAPLPI</sequence>
<dbReference type="OrthoDB" id="733404at2"/>
<dbReference type="GO" id="GO:0005509">
    <property type="term" value="F:calcium ion binding"/>
    <property type="evidence" value="ECO:0007669"/>
    <property type="project" value="InterPro"/>
</dbReference>
<dbReference type="AlphaFoldDB" id="A0A5C9A0P0"/>
<dbReference type="RefSeq" id="WP_148063489.1">
    <property type="nucleotide sequence ID" value="NZ_VRYZ01000002.1"/>
</dbReference>
<dbReference type="Pfam" id="PF00353">
    <property type="entry name" value="HemolysinCabind"/>
    <property type="match status" value="2"/>
</dbReference>
<proteinExistence type="predicted"/>
<name>A0A5C9A0P0_9GAMM</name>
<organism evidence="2 3">
    <name type="scientific">Parahaliea aestuarii</name>
    <dbReference type="NCBI Taxonomy" id="1852021"/>
    <lineage>
        <taxon>Bacteria</taxon>
        <taxon>Pseudomonadati</taxon>
        <taxon>Pseudomonadota</taxon>
        <taxon>Gammaproteobacteria</taxon>
        <taxon>Cellvibrionales</taxon>
        <taxon>Halieaceae</taxon>
        <taxon>Parahaliea</taxon>
    </lineage>
</organism>
<keyword evidence="3" id="KW-1185">Reference proteome</keyword>
<comment type="caution">
    <text evidence="2">The sequence shown here is derived from an EMBL/GenBank/DDBJ whole genome shotgun (WGS) entry which is preliminary data.</text>
</comment>
<dbReference type="SUPFAM" id="SSF51120">
    <property type="entry name" value="beta-Roll"/>
    <property type="match status" value="1"/>
</dbReference>
<keyword evidence="1" id="KW-0106">Calcium</keyword>
<evidence type="ECO:0000256" key="1">
    <source>
        <dbReference type="ARBA" id="ARBA00022837"/>
    </source>
</evidence>
<protein>
    <submittedName>
        <fullName evidence="2">Calcium-binding protein</fullName>
    </submittedName>
</protein>
<gene>
    <name evidence="2" type="ORF">FVW59_06945</name>
</gene>
<dbReference type="PRINTS" id="PR00313">
    <property type="entry name" value="CABNDNGRPT"/>
</dbReference>
<dbReference type="EMBL" id="VRYZ01000002">
    <property type="protein sequence ID" value="TXS93554.1"/>
    <property type="molecule type" value="Genomic_DNA"/>
</dbReference>
<dbReference type="InterPro" id="IPR001343">
    <property type="entry name" value="Hemolysn_Ca-bd"/>
</dbReference>